<dbReference type="Ensembl" id="ENSLACT00000021229.1">
    <property type="protein sequence ID" value="ENSLACP00000021089.1"/>
    <property type="gene ID" value="ENSLACG00000018527.1"/>
</dbReference>
<dbReference type="Pfam" id="PF06472">
    <property type="entry name" value="ABC_membrane_2"/>
    <property type="match status" value="1"/>
</dbReference>
<dbReference type="eggNOG" id="KOG0060">
    <property type="taxonomic scope" value="Eukaryota"/>
</dbReference>
<organism evidence="10 11">
    <name type="scientific">Latimeria chalumnae</name>
    <name type="common">Coelacanth</name>
    <dbReference type="NCBI Taxonomy" id="7897"/>
    <lineage>
        <taxon>Eukaryota</taxon>
        <taxon>Metazoa</taxon>
        <taxon>Chordata</taxon>
        <taxon>Craniata</taxon>
        <taxon>Vertebrata</taxon>
        <taxon>Euteleostomi</taxon>
        <taxon>Coelacanthiformes</taxon>
        <taxon>Coelacanthidae</taxon>
        <taxon>Latimeria</taxon>
    </lineage>
</organism>
<dbReference type="GeneTree" id="ENSGT00950000182955"/>
<dbReference type="InterPro" id="IPR027417">
    <property type="entry name" value="P-loop_NTPase"/>
</dbReference>
<dbReference type="GO" id="GO:0007031">
    <property type="term" value="P:peroxisome organization"/>
    <property type="evidence" value="ECO:0007669"/>
    <property type="project" value="TreeGrafter"/>
</dbReference>
<dbReference type="EMBL" id="AFYH01003264">
    <property type="status" value="NOT_ANNOTATED_CDS"/>
    <property type="molecule type" value="Genomic_DNA"/>
</dbReference>
<keyword evidence="4" id="KW-0547">Nucleotide-binding</keyword>
<protein>
    <submittedName>
        <fullName evidence="10">ATP binding cassette subfamily D member 4</fullName>
    </submittedName>
</protein>
<dbReference type="Pfam" id="PF00005">
    <property type="entry name" value="ABC_tran"/>
    <property type="match status" value="1"/>
</dbReference>
<evidence type="ECO:0000259" key="9">
    <source>
        <dbReference type="PROSITE" id="PS50893"/>
    </source>
</evidence>
<dbReference type="Gene3D" id="3.40.50.300">
    <property type="entry name" value="P-loop containing nucleotide triphosphate hydrolases"/>
    <property type="match status" value="1"/>
</dbReference>
<dbReference type="GO" id="GO:0140359">
    <property type="term" value="F:ABC-type transporter activity"/>
    <property type="evidence" value="ECO:0007669"/>
    <property type="project" value="InterPro"/>
</dbReference>
<dbReference type="EMBL" id="AFYH01003263">
    <property type="status" value="NOT_ANNOTATED_CDS"/>
    <property type="molecule type" value="Genomic_DNA"/>
</dbReference>
<dbReference type="GO" id="GO:0005778">
    <property type="term" value="C:peroxisomal membrane"/>
    <property type="evidence" value="ECO:0007669"/>
    <property type="project" value="TreeGrafter"/>
</dbReference>
<evidence type="ECO:0000256" key="3">
    <source>
        <dbReference type="ARBA" id="ARBA00022692"/>
    </source>
</evidence>
<dbReference type="SMART" id="SM00382">
    <property type="entry name" value="AAA"/>
    <property type="match status" value="1"/>
</dbReference>
<dbReference type="InterPro" id="IPR003593">
    <property type="entry name" value="AAA+_ATPase"/>
</dbReference>
<dbReference type="InterPro" id="IPR011527">
    <property type="entry name" value="ABC1_TM_dom"/>
</dbReference>
<keyword evidence="7 8" id="KW-0472">Membrane</keyword>
<dbReference type="FunCoup" id="H3BGR8">
    <property type="interactions" value="970"/>
</dbReference>
<evidence type="ECO:0000256" key="4">
    <source>
        <dbReference type="ARBA" id="ARBA00022741"/>
    </source>
</evidence>
<dbReference type="InterPro" id="IPR017871">
    <property type="entry name" value="ABC_transporter-like_CS"/>
</dbReference>
<proteinExistence type="inferred from homology"/>
<evidence type="ECO:0000256" key="6">
    <source>
        <dbReference type="ARBA" id="ARBA00022989"/>
    </source>
</evidence>
<keyword evidence="3 8" id="KW-0812">Transmembrane</keyword>
<dbReference type="AlphaFoldDB" id="H3BGR8"/>
<dbReference type="PROSITE" id="PS50893">
    <property type="entry name" value="ABC_TRANSPORTER_2"/>
    <property type="match status" value="1"/>
</dbReference>
<keyword evidence="5" id="KW-0067">ATP-binding</keyword>
<evidence type="ECO:0000256" key="8">
    <source>
        <dbReference type="SAM" id="Phobius"/>
    </source>
</evidence>
<accession>H3BGR8</accession>
<dbReference type="SUPFAM" id="SSF52540">
    <property type="entry name" value="P-loop containing nucleoside triphosphate hydrolases"/>
    <property type="match status" value="1"/>
</dbReference>
<evidence type="ECO:0000256" key="2">
    <source>
        <dbReference type="ARBA" id="ARBA00022448"/>
    </source>
</evidence>
<dbReference type="HOGENOM" id="CLU_007587_7_0_1"/>
<dbReference type="Bgee" id="ENSLACG00000018527">
    <property type="expression patterns" value="Expressed in post-anal tail muscle and 6 other cell types or tissues"/>
</dbReference>
<evidence type="ECO:0000313" key="11">
    <source>
        <dbReference type="Proteomes" id="UP000008672"/>
    </source>
</evidence>
<dbReference type="CDD" id="cd03223">
    <property type="entry name" value="ABCD_peroxisomal_ALDP"/>
    <property type="match status" value="1"/>
</dbReference>
<dbReference type="Proteomes" id="UP000008672">
    <property type="component" value="Unassembled WGS sequence"/>
</dbReference>
<dbReference type="GO" id="GO:0005524">
    <property type="term" value="F:ATP binding"/>
    <property type="evidence" value="ECO:0007669"/>
    <property type="project" value="UniProtKB-KW"/>
</dbReference>
<dbReference type="PANTHER" id="PTHR11384">
    <property type="entry name" value="ATP-BINDING CASSETTE, SUB-FAMILY D MEMBER"/>
    <property type="match status" value="1"/>
</dbReference>
<dbReference type="GO" id="GO:0042760">
    <property type="term" value="P:very long-chain fatty acid catabolic process"/>
    <property type="evidence" value="ECO:0007669"/>
    <property type="project" value="TreeGrafter"/>
</dbReference>
<comment type="similarity">
    <text evidence="1">Belongs to the ABC transporter superfamily. ABCD family. Peroxisomal fatty acyl CoA transporter (TC 3.A.1.203) subfamily.</text>
</comment>
<feature type="domain" description="ABC transporter" evidence="9">
    <location>
        <begin position="210"/>
        <end position="437"/>
    </location>
</feature>
<sequence length="438" mass="49482">STGWLGPVSIFAYFVIGTIVNKILMGPIVSTLVQQEKLEGDFRFKHMQVRVNAESAAFYRAGKVEHMRTNRRLQSLLQKQRELMNKELWLYIGINTFDYLGSILSYIVIAIPIFSGIYDSLTPAELSALVSKNAFVSIYLISCFSQLIDLSTTVSDVAGYTHRIGELQEVLLQLSRKQVDGDWTADDSWDFDRYRIVGIGDGGRPNFCGFLFPSLQRPSPGSEEPLVKDLNLKITQGSNLMIMGNTGTGKTSLLRVLNGLWESTQGCVRMVSCFGPHGVLFLPQKPFFTDGTLREQVIYPLKEIYPVTGAVDDERILRFLRMAGLLSLLKRTGGLDTKVDWNWYDVLSPGEMQRLSFVRLFYLQPKYAVLDEATSALTEEAEVDLYRTCKQLGMTVISVGHRSSLEKFHDFILKLCGDGKWEVSFCNKTRKELLSWIV</sequence>
<dbReference type="PROSITE" id="PS00211">
    <property type="entry name" value="ABC_TRANSPORTER_1"/>
    <property type="match status" value="1"/>
</dbReference>
<dbReference type="GO" id="GO:0005324">
    <property type="term" value="F:long-chain fatty acid transmembrane transporter activity"/>
    <property type="evidence" value="ECO:0007669"/>
    <property type="project" value="TreeGrafter"/>
</dbReference>
<feature type="transmembrane region" description="Helical" evidence="8">
    <location>
        <begin position="88"/>
        <end position="114"/>
    </location>
</feature>
<dbReference type="PANTHER" id="PTHR11384:SF59">
    <property type="entry name" value="LYSOSOMAL COBALAMIN TRANSPORTER ABCD4"/>
    <property type="match status" value="1"/>
</dbReference>
<dbReference type="OMA" id="LSHICER"/>
<name>H3BGR8_LATCH</name>
<dbReference type="GO" id="GO:0006635">
    <property type="term" value="P:fatty acid beta-oxidation"/>
    <property type="evidence" value="ECO:0007669"/>
    <property type="project" value="TreeGrafter"/>
</dbReference>
<dbReference type="GO" id="GO:0015910">
    <property type="term" value="P:long-chain fatty acid import into peroxisome"/>
    <property type="evidence" value="ECO:0007669"/>
    <property type="project" value="TreeGrafter"/>
</dbReference>
<evidence type="ECO:0000256" key="5">
    <source>
        <dbReference type="ARBA" id="ARBA00022840"/>
    </source>
</evidence>
<dbReference type="InParanoid" id="H3BGR8"/>
<gene>
    <name evidence="10" type="primary">ABCD4</name>
</gene>
<dbReference type="STRING" id="7897.ENSLACP00000021089"/>
<evidence type="ECO:0000313" key="10">
    <source>
        <dbReference type="Ensembl" id="ENSLACP00000021089.1"/>
    </source>
</evidence>
<reference evidence="10" key="3">
    <citation type="submission" date="2025-09" db="UniProtKB">
        <authorList>
            <consortium name="Ensembl"/>
        </authorList>
    </citation>
    <scope>IDENTIFICATION</scope>
</reference>
<evidence type="ECO:0000256" key="7">
    <source>
        <dbReference type="ARBA" id="ARBA00023136"/>
    </source>
</evidence>
<keyword evidence="11" id="KW-1185">Reference proteome</keyword>
<dbReference type="InterPro" id="IPR003439">
    <property type="entry name" value="ABC_transporter-like_ATP-bd"/>
</dbReference>
<feature type="transmembrane region" description="Helical" evidence="8">
    <location>
        <begin position="12"/>
        <end position="33"/>
    </location>
</feature>
<reference evidence="11" key="1">
    <citation type="submission" date="2011-08" db="EMBL/GenBank/DDBJ databases">
        <title>The draft genome of Latimeria chalumnae.</title>
        <authorList>
            <person name="Di Palma F."/>
            <person name="Alfoldi J."/>
            <person name="Johnson J."/>
            <person name="Berlin A."/>
            <person name="Gnerre S."/>
            <person name="Jaffe D."/>
            <person name="MacCallum I."/>
            <person name="Young S."/>
            <person name="Walker B.J."/>
            <person name="Lander E."/>
            <person name="Lindblad-Toh K."/>
        </authorList>
    </citation>
    <scope>NUCLEOTIDE SEQUENCE [LARGE SCALE GENOMIC DNA]</scope>
    <source>
        <strain evidence="11">Wild caught</strain>
    </source>
</reference>
<dbReference type="GO" id="GO:0016887">
    <property type="term" value="F:ATP hydrolysis activity"/>
    <property type="evidence" value="ECO:0007669"/>
    <property type="project" value="InterPro"/>
</dbReference>
<keyword evidence="2" id="KW-0813">Transport</keyword>
<reference evidence="10" key="2">
    <citation type="submission" date="2025-08" db="UniProtKB">
        <authorList>
            <consortium name="Ensembl"/>
        </authorList>
    </citation>
    <scope>IDENTIFICATION</scope>
</reference>
<evidence type="ECO:0000256" key="1">
    <source>
        <dbReference type="ARBA" id="ARBA00008575"/>
    </source>
</evidence>
<dbReference type="InterPro" id="IPR050835">
    <property type="entry name" value="ABC_transporter_sub-D"/>
</dbReference>
<keyword evidence="6 8" id="KW-1133">Transmembrane helix</keyword>